<dbReference type="InterPro" id="IPR008984">
    <property type="entry name" value="SMAD_FHA_dom_sf"/>
</dbReference>
<dbReference type="WBParaSite" id="ACRNAN_Path_234.g866.t1">
    <property type="protein sequence ID" value="ACRNAN_Path_234.g866.t1"/>
    <property type="gene ID" value="ACRNAN_Path_234.g866"/>
</dbReference>
<accession>A0A914C3X9</accession>
<evidence type="ECO:0000256" key="5">
    <source>
        <dbReference type="ARBA" id="ARBA00022728"/>
    </source>
</evidence>
<evidence type="ECO:0000256" key="12">
    <source>
        <dbReference type="SAM" id="MobiDB-lite"/>
    </source>
</evidence>
<evidence type="ECO:0000256" key="10">
    <source>
        <dbReference type="ARBA" id="ARBA00023242"/>
    </source>
</evidence>
<dbReference type="Pfam" id="PF00498">
    <property type="entry name" value="FHA"/>
    <property type="match status" value="1"/>
</dbReference>
<name>A0A914C3X9_9BILA</name>
<keyword evidence="4" id="KW-0507">mRNA processing</keyword>
<dbReference type="PROSITE" id="PS50006">
    <property type="entry name" value="FHA_DOMAIN"/>
    <property type="match status" value="1"/>
</dbReference>
<keyword evidence="2" id="KW-1017">Isopeptide bond</keyword>
<feature type="region of interest" description="Disordered" evidence="12">
    <location>
        <begin position="294"/>
        <end position="327"/>
    </location>
</feature>
<comment type="function">
    <text evidence="11">Required for pre-mRNA splicing as component of the spliceosome. As a component of the minor spliceosome, involved in the splicing of U12-type introns in pre-mRNAs. Down-regulates NF-kappa-B signaling by competing with RELA for CREBBP/EP300 binding. Involved in the microRNA (miRNA) biogenesis. May be involved in cyclin-D1/CCND1 mRNA stability through the SNARP complex which associates with both the 3'end of the CCND1 gene and its mRNA.</text>
</comment>
<evidence type="ECO:0000256" key="8">
    <source>
        <dbReference type="ARBA" id="ARBA00023158"/>
    </source>
</evidence>
<proteinExistence type="predicted"/>
<dbReference type="GO" id="GO:0005681">
    <property type="term" value="C:spliceosomal complex"/>
    <property type="evidence" value="ECO:0007669"/>
    <property type="project" value="UniProtKB-KW"/>
</dbReference>
<evidence type="ECO:0000256" key="2">
    <source>
        <dbReference type="ARBA" id="ARBA00022499"/>
    </source>
</evidence>
<dbReference type="InterPro" id="IPR050923">
    <property type="entry name" value="Cell_Proc_Reg/RNA_Proc"/>
</dbReference>
<evidence type="ECO:0000256" key="7">
    <source>
        <dbReference type="ARBA" id="ARBA00023054"/>
    </source>
</evidence>
<keyword evidence="7" id="KW-0175">Coiled coil</keyword>
<dbReference type="Proteomes" id="UP000887540">
    <property type="component" value="Unplaced"/>
</dbReference>
<evidence type="ECO:0000256" key="1">
    <source>
        <dbReference type="ARBA" id="ARBA00004123"/>
    </source>
</evidence>
<dbReference type="GO" id="GO:0031047">
    <property type="term" value="P:regulatory ncRNA-mediated gene silencing"/>
    <property type="evidence" value="ECO:0007669"/>
    <property type="project" value="UniProtKB-KW"/>
</dbReference>
<dbReference type="AlphaFoldDB" id="A0A914C3X9"/>
<evidence type="ECO:0000256" key="3">
    <source>
        <dbReference type="ARBA" id="ARBA00022553"/>
    </source>
</evidence>
<protein>
    <submittedName>
        <fullName evidence="15">FHA domain-containing protein</fullName>
    </submittedName>
</protein>
<evidence type="ECO:0000256" key="11">
    <source>
        <dbReference type="ARBA" id="ARBA00055964"/>
    </source>
</evidence>
<feature type="compositionally biased region" description="Acidic residues" evidence="12">
    <location>
        <begin position="306"/>
        <end position="315"/>
    </location>
</feature>
<dbReference type="Gene3D" id="2.60.200.20">
    <property type="match status" value="1"/>
</dbReference>
<keyword evidence="3" id="KW-0597">Phosphoprotein</keyword>
<keyword evidence="6" id="KW-0832">Ubl conjugation</keyword>
<evidence type="ECO:0000259" key="13">
    <source>
        <dbReference type="PROSITE" id="PS50006"/>
    </source>
</evidence>
<feature type="region of interest" description="Disordered" evidence="12">
    <location>
        <begin position="1"/>
        <end position="154"/>
    </location>
</feature>
<dbReference type="FunFam" id="2.60.200.20:FF:000008">
    <property type="entry name" value="smad nuclear-interacting protein 1"/>
    <property type="match status" value="1"/>
</dbReference>
<evidence type="ECO:0000256" key="4">
    <source>
        <dbReference type="ARBA" id="ARBA00022664"/>
    </source>
</evidence>
<comment type="subcellular location">
    <subcellularLocation>
        <location evidence="1">Nucleus</location>
    </subcellularLocation>
</comment>
<evidence type="ECO:0000313" key="14">
    <source>
        <dbReference type="Proteomes" id="UP000887540"/>
    </source>
</evidence>
<feature type="compositionally biased region" description="Basic and acidic residues" evidence="12">
    <location>
        <begin position="120"/>
        <end position="146"/>
    </location>
</feature>
<keyword evidence="5" id="KW-0747">Spliceosome</keyword>
<keyword evidence="10" id="KW-0539">Nucleus</keyword>
<dbReference type="SMART" id="SM00240">
    <property type="entry name" value="FHA"/>
    <property type="match status" value="1"/>
</dbReference>
<keyword evidence="9" id="KW-0508">mRNA splicing</keyword>
<sequence>MNRARSRSRERDRSRHKRSRSRSAEGSYKRDRDRSPSNRYRKRSRDQERRSQSPMEQKRQNRSRSRDRTDRGKPDRDRTDRGKPDRDRTDQRKPDRDLTNRGKPDRDFKKEPVSPKSYKKNKDQQWGKPELYEKKEEEPVEKEKPSFEPSGKLAADTNTFKGVVIKYNEPPDAKLPKLRWRLYPFKGEEALPPIYIHRQSAYLVGRDRKIADFPVDHPSCSKQHAAFQYRSVTYERADGSKGRRTKPYLMDLGSGNGTYLNNERIEAQRYYELKEKDVVKFGFSSREYVVLHENSLNKAEGSLTDSEPEDEEPKSEDEIKKETVEED</sequence>
<dbReference type="GO" id="GO:0008380">
    <property type="term" value="P:RNA splicing"/>
    <property type="evidence" value="ECO:0007669"/>
    <property type="project" value="UniProtKB-KW"/>
</dbReference>
<dbReference type="InterPro" id="IPR000253">
    <property type="entry name" value="FHA_dom"/>
</dbReference>
<feature type="compositionally biased region" description="Basic and acidic residues" evidence="12">
    <location>
        <begin position="27"/>
        <end position="36"/>
    </location>
</feature>
<dbReference type="PANTHER" id="PTHR23308">
    <property type="entry name" value="NUCLEAR INHIBITOR OF PROTEIN PHOSPHATASE-1"/>
    <property type="match status" value="1"/>
</dbReference>
<reference evidence="15" key="1">
    <citation type="submission" date="2022-11" db="UniProtKB">
        <authorList>
            <consortium name="WormBaseParasite"/>
        </authorList>
    </citation>
    <scope>IDENTIFICATION</scope>
</reference>
<feature type="domain" description="FHA" evidence="13">
    <location>
        <begin position="202"/>
        <end position="265"/>
    </location>
</feature>
<dbReference type="GO" id="GO:0006397">
    <property type="term" value="P:mRNA processing"/>
    <property type="evidence" value="ECO:0007669"/>
    <property type="project" value="UniProtKB-KW"/>
</dbReference>
<keyword evidence="14" id="KW-1185">Reference proteome</keyword>
<feature type="compositionally biased region" description="Basic and acidic residues" evidence="12">
    <location>
        <begin position="45"/>
        <end position="113"/>
    </location>
</feature>
<keyword evidence="8" id="KW-0943">RNA-mediated gene silencing</keyword>
<dbReference type="SUPFAM" id="SSF49879">
    <property type="entry name" value="SMAD/FHA domain"/>
    <property type="match status" value="1"/>
</dbReference>
<organism evidence="14 15">
    <name type="scientific">Acrobeloides nanus</name>
    <dbReference type="NCBI Taxonomy" id="290746"/>
    <lineage>
        <taxon>Eukaryota</taxon>
        <taxon>Metazoa</taxon>
        <taxon>Ecdysozoa</taxon>
        <taxon>Nematoda</taxon>
        <taxon>Chromadorea</taxon>
        <taxon>Rhabditida</taxon>
        <taxon>Tylenchina</taxon>
        <taxon>Cephalobomorpha</taxon>
        <taxon>Cephaloboidea</taxon>
        <taxon>Cephalobidae</taxon>
        <taxon>Acrobeloides</taxon>
    </lineage>
</organism>
<feature type="compositionally biased region" description="Basic and acidic residues" evidence="12">
    <location>
        <begin position="316"/>
        <end position="327"/>
    </location>
</feature>
<evidence type="ECO:0000256" key="6">
    <source>
        <dbReference type="ARBA" id="ARBA00022843"/>
    </source>
</evidence>
<evidence type="ECO:0000256" key="9">
    <source>
        <dbReference type="ARBA" id="ARBA00023187"/>
    </source>
</evidence>
<evidence type="ECO:0000313" key="15">
    <source>
        <dbReference type="WBParaSite" id="ACRNAN_Path_234.g866.t1"/>
    </source>
</evidence>